<reference evidence="1" key="1">
    <citation type="submission" date="2021-05" db="EMBL/GenBank/DDBJ databases">
        <authorList>
            <person name="Pan Q."/>
            <person name="Jouanno E."/>
            <person name="Zahm M."/>
            <person name="Klopp C."/>
            <person name="Cabau C."/>
            <person name="Louis A."/>
            <person name="Berthelot C."/>
            <person name="Parey E."/>
            <person name="Roest Crollius H."/>
            <person name="Montfort J."/>
            <person name="Robinson-Rechavi M."/>
            <person name="Bouchez O."/>
            <person name="Lampietro C."/>
            <person name="Lopez Roques C."/>
            <person name="Donnadieu C."/>
            <person name="Postlethwait J."/>
            <person name="Bobe J."/>
            <person name="Dillon D."/>
            <person name="Chandos A."/>
            <person name="von Hippel F."/>
            <person name="Guiguen Y."/>
        </authorList>
    </citation>
    <scope>NUCLEOTIDE SEQUENCE</scope>
    <source>
        <strain evidence="1">YG-Jan2019</strain>
    </source>
</reference>
<proteinExistence type="predicted"/>
<evidence type="ECO:0000313" key="1">
    <source>
        <dbReference type="EMBL" id="KAJ8016929.1"/>
    </source>
</evidence>
<keyword evidence="2" id="KW-1185">Reference proteome</keyword>
<sequence>MRAPSSRLLQKSWEAMEVQKAVILQTESIVSIHGALEVGKKELKEKEEQGKEYRKRFDNFLNDNDTNRCRALMKADQEMKLTNQKQVELLGLQAEMKALIKERNRLAKRVLKNAIYPDYLERVVQASEQFHEARQVMSRYDTLMLNREDLIRTSRQNQKSTAKARAHLVRFTEQNNDTLLHYNNTLARLQSKLDQARAESLIWESRWAHIQNTAAKKTLLLGTIKMASLNLYQCVWKRNKGNEDSPVLPEDTVKQLEKPILGERTYSSFLKYIRSLLI</sequence>
<dbReference type="Proteomes" id="UP001157502">
    <property type="component" value="Chromosome 1"/>
</dbReference>
<organism evidence="1 2">
    <name type="scientific">Dallia pectoralis</name>
    <name type="common">Alaska blackfish</name>
    <dbReference type="NCBI Taxonomy" id="75939"/>
    <lineage>
        <taxon>Eukaryota</taxon>
        <taxon>Metazoa</taxon>
        <taxon>Chordata</taxon>
        <taxon>Craniata</taxon>
        <taxon>Vertebrata</taxon>
        <taxon>Euteleostomi</taxon>
        <taxon>Actinopterygii</taxon>
        <taxon>Neopterygii</taxon>
        <taxon>Teleostei</taxon>
        <taxon>Protacanthopterygii</taxon>
        <taxon>Esociformes</taxon>
        <taxon>Umbridae</taxon>
        <taxon>Dallia</taxon>
    </lineage>
</organism>
<dbReference type="EMBL" id="CM055728">
    <property type="protein sequence ID" value="KAJ8016929.1"/>
    <property type="molecule type" value="Genomic_DNA"/>
</dbReference>
<comment type="caution">
    <text evidence="1">The sequence shown here is derived from an EMBL/GenBank/DDBJ whole genome shotgun (WGS) entry which is preliminary data.</text>
</comment>
<evidence type="ECO:0000313" key="2">
    <source>
        <dbReference type="Proteomes" id="UP001157502"/>
    </source>
</evidence>
<accession>A0ACC2HLS2</accession>
<protein>
    <submittedName>
        <fullName evidence="1">Uncharacterized protein</fullName>
    </submittedName>
</protein>
<gene>
    <name evidence="1" type="ORF">DPEC_G00012460</name>
</gene>
<name>A0ACC2HLS2_DALPE</name>